<evidence type="ECO:0000256" key="1">
    <source>
        <dbReference type="SAM" id="MobiDB-lite"/>
    </source>
</evidence>
<feature type="region of interest" description="Disordered" evidence="1">
    <location>
        <begin position="62"/>
        <end position="95"/>
    </location>
</feature>
<dbReference type="EMBL" id="JALXSQ010000039">
    <property type="protein sequence ID" value="MCT2043367.1"/>
    <property type="molecule type" value="Genomic_DNA"/>
</dbReference>
<evidence type="ECO:0000313" key="2">
    <source>
        <dbReference type="EMBL" id="MCT2043367.1"/>
    </source>
</evidence>
<dbReference type="RefSeq" id="WP_260104552.1">
    <property type="nucleotide sequence ID" value="NZ_JALXSQ010000039.1"/>
</dbReference>
<evidence type="ECO:0000313" key="3">
    <source>
        <dbReference type="Proteomes" id="UP001525379"/>
    </source>
</evidence>
<dbReference type="Proteomes" id="UP001525379">
    <property type="component" value="Unassembled WGS sequence"/>
</dbReference>
<sequence length="193" mass="19211">MNPRTVSAGATSAPSARRFTERRRAAVLSSGALLALALVGCQGAGSPASPSPTITPTILTASATPSLAPGDTDPSATTPPAEAKPSFTPSTDPASGLPGVTVALAGAEAMNGGVEVRSFVADYIGEGTCTATAVAEDGTKLTAERDAKPDATTTVCPPIMIEGVTAGTWKVTATFQNSERAGTSAPESVEVHE</sequence>
<gene>
    <name evidence="2" type="ORF">M3D15_08515</name>
</gene>
<proteinExistence type="predicted"/>
<organism evidence="2 3">
    <name type="scientific">Pseudoclavibacter albus</name>
    <dbReference type="NCBI Taxonomy" id="272241"/>
    <lineage>
        <taxon>Bacteria</taxon>
        <taxon>Bacillati</taxon>
        <taxon>Actinomycetota</taxon>
        <taxon>Actinomycetes</taxon>
        <taxon>Micrococcales</taxon>
        <taxon>Microbacteriaceae</taxon>
        <taxon>Pseudoclavibacter</taxon>
    </lineage>
</organism>
<keyword evidence="3" id="KW-1185">Reference proteome</keyword>
<protein>
    <submittedName>
        <fullName evidence="2">Uncharacterized protein</fullName>
    </submittedName>
</protein>
<name>A0ABT2HYI0_9MICO</name>
<accession>A0ABT2HYI0</accession>
<reference evidence="2 3" key="1">
    <citation type="submission" date="2022-04" db="EMBL/GenBank/DDBJ databases">
        <title>Human microbiome associated bacterial genomes.</title>
        <authorList>
            <person name="Sandstrom S."/>
            <person name="Salamzade R."/>
            <person name="Kalan L.R."/>
        </authorList>
    </citation>
    <scope>NUCLEOTIDE SEQUENCE [LARGE SCALE GENOMIC DNA]</scope>
    <source>
        <strain evidence="3">p3-SID1799</strain>
    </source>
</reference>
<comment type="caution">
    <text evidence="2">The sequence shown here is derived from an EMBL/GenBank/DDBJ whole genome shotgun (WGS) entry which is preliminary data.</text>
</comment>